<evidence type="ECO:0000313" key="3">
    <source>
        <dbReference type="Proteomes" id="UP000002195"/>
    </source>
</evidence>
<protein>
    <recommendedName>
        <fullName evidence="4">FNIP repeat-containing protein</fullName>
    </recommendedName>
</protein>
<organism evidence="2 3">
    <name type="scientific">Dictyostelium discoideum</name>
    <name type="common">Social amoeba</name>
    <dbReference type="NCBI Taxonomy" id="44689"/>
    <lineage>
        <taxon>Eukaryota</taxon>
        <taxon>Amoebozoa</taxon>
        <taxon>Evosea</taxon>
        <taxon>Eumycetozoa</taxon>
        <taxon>Dictyostelia</taxon>
        <taxon>Dictyosteliales</taxon>
        <taxon>Dictyosteliaceae</taxon>
        <taxon>Dictyostelium</taxon>
    </lineage>
</organism>
<dbReference type="VEuPathDB" id="AmoebaDB:DDB_G0272278"/>
<dbReference type="EMBL" id="AAFI02000008">
    <property type="protein sequence ID" value="EAL71291.1"/>
    <property type="molecule type" value="Genomic_DNA"/>
</dbReference>
<keyword evidence="1" id="KW-0677">Repeat</keyword>
<sequence>MNLENYNDKLFFSIWRNIVLRKVIINELKLFSIFRKVNFKINTNEEYQYWLDYKYKIYLKRVRFFISFQGLRIFDLQRLILTLLSLPENIDTVEIETNSIIPICNIFNPGFIPRSVTSLELIGSFSSPFSKNSIHSNLKSLILNDQLSLKLYHLLNIGKVFLPKSLTSLTFGDSFNTEIGEGCLPSSITYLEFGYHFNCEIGKNVLPKRLKILKFGELFNKSLSTRQCFYNRNKLKKLYLGREYQGEFIEFTFPKSLKELVFSIGCKFNHPLEVGVLPPSLKTLIIGERYFKSEIESLPISLKYLSINCSQSIENVSPFLKNLKKLELTSFLVPLVRRILNDTDFH</sequence>
<evidence type="ECO:0000313" key="2">
    <source>
        <dbReference type="EMBL" id="EAL71291.1"/>
    </source>
</evidence>
<dbReference type="Pfam" id="PF05725">
    <property type="entry name" value="FNIP"/>
    <property type="match status" value="3"/>
</dbReference>
<dbReference type="InParanoid" id="Q559U3"/>
<dbReference type="PANTHER" id="PTHR32134">
    <property type="entry name" value="FNIP REPEAT-CONTAINING PROTEIN"/>
    <property type="match status" value="1"/>
</dbReference>
<dbReference type="GeneID" id="8618408"/>
<reference evidence="2 3" key="1">
    <citation type="journal article" date="2005" name="Nature">
        <title>The genome of the social amoeba Dictyostelium discoideum.</title>
        <authorList>
            <consortium name="The Dictyostelium discoideum Sequencing Consortium"/>
            <person name="Eichinger L."/>
            <person name="Pachebat J.A."/>
            <person name="Glockner G."/>
            <person name="Rajandream M.A."/>
            <person name="Sucgang R."/>
            <person name="Berriman M."/>
            <person name="Song J."/>
            <person name="Olsen R."/>
            <person name="Szafranski K."/>
            <person name="Xu Q."/>
            <person name="Tunggal B."/>
            <person name="Kummerfeld S."/>
            <person name="Madera M."/>
            <person name="Konfortov B.A."/>
            <person name="Rivero F."/>
            <person name="Bankier A.T."/>
            <person name="Lehmann R."/>
            <person name="Hamlin N."/>
            <person name="Davies R."/>
            <person name="Gaudet P."/>
            <person name="Fey P."/>
            <person name="Pilcher K."/>
            <person name="Chen G."/>
            <person name="Saunders D."/>
            <person name="Sodergren E."/>
            <person name="Davis P."/>
            <person name="Kerhornou A."/>
            <person name="Nie X."/>
            <person name="Hall N."/>
            <person name="Anjard C."/>
            <person name="Hemphill L."/>
            <person name="Bason N."/>
            <person name="Farbrother P."/>
            <person name="Desany B."/>
            <person name="Just E."/>
            <person name="Morio T."/>
            <person name="Rost R."/>
            <person name="Churcher C."/>
            <person name="Cooper J."/>
            <person name="Haydock S."/>
            <person name="van Driessche N."/>
            <person name="Cronin A."/>
            <person name="Goodhead I."/>
            <person name="Muzny D."/>
            <person name="Mourier T."/>
            <person name="Pain A."/>
            <person name="Lu M."/>
            <person name="Harper D."/>
            <person name="Lindsay R."/>
            <person name="Hauser H."/>
            <person name="James K."/>
            <person name="Quiles M."/>
            <person name="Madan Babu M."/>
            <person name="Saito T."/>
            <person name="Buchrieser C."/>
            <person name="Wardroper A."/>
            <person name="Felder M."/>
            <person name="Thangavelu M."/>
            <person name="Johnson D."/>
            <person name="Knights A."/>
            <person name="Loulseged H."/>
            <person name="Mungall K."/>
            <person name="Oliver K."/>
            <person name="Price C."/>
            <person name="Quail M.A."/>
            <person name="Urushihara H."/>
            <person name="Hernandez J."/>
            <person name="Rabbinowitsch E."/>
            <person name="Steffen D."/>
            <person name="Sanders M."/>
            <person name="Ma J."/>
            <person name="Kohara Y."/>
            <person name="Sharp S."/>
            <person name="Simmonds M."/>
            <person name="Spiegler S."/>
            <person name="Tivey A."/>
            <person name="Sugano S."/>
            <person name="White B."/>
            <person name="Walker D."/>
            <person name="Woodward J."/>
            <person name="Winckler T."/>
            <person name="Tanaka Y."/>
            <person name="Shaulsky G."/>
            <person name="Schleicher M."/>
            <person name="Weinstock G."/>
            <person name="Rosenthal A."/>
            <person name="Cox E.C."/>
            <person name="Chisholm R.L."/>
            <person name="Gibbs R."/>
            <person name="Loomis W.F."/>
            <person name="Platzer M."/>
            <person name="Kay R.R."/>
            <person name="Williams J."/>
            <person name="Dear P.H."/>
            <person name="Noegel A.A."/>
            <person name="Barrell B."/>
            <person name="Kuspa A."/>
        </authorList>
    </citation>
    <scope>NUCLEOTIDE SEQUENCE [LARGE SCALE GENOMIC DNA]</scope>
    <source>
        <strain evidence="2 3">AX4</strain>
    </source>
</reference>
<accession>Q559U3</accession>
<name>Q559U3_DICDI</name>
<keyword evidence="3" id="KW-1185">Reference proteome</keyword>
<gene>
    <name evidence="2" type="ORF">DDB_G0272278</name>
</gene>
<dbReference type="RefSeq" id="XP_645241.1">
    <property type="nucleotide sequence ID" value="XM_640149.1"/>
</dbReference>
<dbReference type="InterPro" id="IPR051251">
    <property type="entry name" value="STK_FNIP-Repeat"/>
</dbReference>
<dbReference type="AlphaFoldDB" id="Q559U3"/>
<evidence type="ECO:0000256" key="1">
    <source>
        <dbReference type="ARBA" id="ARBA00022737"/>
    </source>
</evidence>
<dbReference type="SMR" id="Q559U3"/>
<comment type="caution">
    <text evidence="2">The sequence shown here is derived from an EMBL/GenBank/DDBJ whole genome shotgun (WGS) entry which is preliminary data.</text>
</comment>
<dbReference type="HOGENOM" id="CLU_029080_1_0_1"/>
<dbReference type="SUPFAM" id="SSF52058">
    <property type="entry name" value="L domain-like"/>
    <property type="match status" value="1"/>
</dbReference>
<dbReference type="PaxDb" id="44689-DDB0203726"/>
<proteinExistence type="predicted"/>
<dbReference type="FunCoup" id="Q559U3">
    <property type="interactions" value="877"/>
</dbReference>
<dbReference type="Proteomes" id="UP000002195">
    <property type="component" value="Unassembled WGS sequence"/>
</dbReference>
<dbReference type="KEGG" id="ddi:DDB_G0272278"/>
<dbReference type="Gene3D" id="3.80.10.10">
    <property type="entry name" value="Ribonuclease Inhibitor"/>
    <property type="match status" value="1"/>
</dbReference>
<dbReference type="PANTHER" id="PTHR32134:SF178">
    <property type="entry name" value="FNIP REPEAT-CONTAINING PROTEIN"/>
    <property type="match status" value="1"/>
</dbReference>
<dbReference type="InterPro" id="IPR008615">
    <property type="entry name" value="FNIP"/>
</dbReference>
<dbReference type="InterPro" id="IPR032675">
    <property type="entry name" value="LRR_dom_sf"/>
</dbReference>
<evidence type="ECO:0008006" key="4">
    <source>
        <dbReference type="Google" id="ProtNLM"/>
    </source>
</evidence>